<organism evidence="1 2">
    <name type="scientific">Colocasia esculenta</name>
    <name type="common">Wild taro</name>
    <name type="synonym">Arum esculentum</name>
    <dbReference type="NCBI Taxonomy" id="4460"/>
    <lineage>
        <taxon>Eukaryota</taxon>
        <taxon>Viridiplantae</taxon>
        <taxon>Streptophyta</taxon>
        <taxon>Embryophyta</taxon>
        <taxon>Tracheophyta</taxon>
        <taxon>Spermatophyta</taxon>
        <taxon>Magnoliopsida</taxon>
        <taxon>Liliopsida</taxon>
        <taxon>Araceae</taxon>
        <taxon>Aroideae</taxon>
        <taxon>Colocasieae</taxon>
        <taxon>Colocasia</taxon>
    </lineage>
</organism>
<gene>
    <name evidence="1" type="ORF">Taro_024665</name>
</gene>
<keyword evidence="2" id="KW-1185">Reference proteome</keyword>
<accession>A0A843VBY5</accession>
<dbReference type="AlphaFoldDB" id="A0A843VBY5"/>
<reference evidence="1" key="1">
    <citation type="submission" date="2017-07" db="EMBL/GenBank/DDBJ databases">
        <title>Taro Niue Genome Assembly and Annotation.</title>
        <authorList>
            <person name="Atibalentja N."/>
            <person name="Keating K."/>
            <person name="Fields C.J."/>
        </authorList>
    </citation>
    <scope>NUCLEOTIDE SEQUENCE</scope>
    <source>
        <strain evidence="1">Niue_2</strain>
        <tissue evidence="1">Leaf</tissue>
    </source>
</reference>
<comment type="caution">
    <text evidence="1">The sequence shown here is derived from an EMBL/GenBank/DDBJ whole genome shotgun (WGS) entry which is preliminary data.</text>
</comment>
<sequence>MRPTCHARGRRADVDRWGRRADVDRRITTGSRVATWSRRSDTSRSQWSCIFKKPWQNRAFTSFAQPGEVLLVGFWVIRARGPRLVVLSPRGSHVEWEKRWVIARFCVLHQNYALIPTVMNHSIQNQLT</sequence>
<evidence type="ECO:0000313" key="2">
    <source>
        <dbReference type="Proteomes" id="UP000652761"/>
    </source>
</evidence>
<protein>
    <submittedName>
        <fullName evidence="1">Uncharacterized protein</fullName>
    </submittedName>
</protein>
<name>A0A843VBY5_COLES</name>
<dbReference type="EMBL" id="NMUH01001405">
    <property type="protein sequence ID" value="MQL92047.1"/>
    <property type="molecule type" value="Genomic_DNA"/>
</dbReference>
<dbReference type="Proteomes" id="UP000652761">
    <property type="component" value="Unassembled WGS sequence"/>
</dbReference>
<proteinExistence type="predicted"/>
<evidence type="ECO:0000313" key="1">
    <source>
        <dbReference type="EMBL" id="MQL92047.1"/>
    </source>
</evidence>